<keyword evidence="10" id="KW-1185">Reference proteome</keyword>
<evidence type="ECO:0000256" key="5">
    <source>
        <dbReference type="ARBA" id="ARBA00022989"/>
    </source>
</evidence>
<feature type="transmembrane region" description="Helical" evidence="7">
    <location>
        <begin position="9"/>
        <end position="29"/>
    </location>
</feature>
<keyword evidence="6 7" id="KW-0472">Membrane</keyword>
<dbReference type="PROSITE" id="PS50928">
    <property type="entry name" value="ABC_TM1"/>
    <property type="match status" value="1"/>
</dbReference>
<feature type="transmembrane region" description="Helical" evidence="7">
    <location>
        <begin position="104"/>
        <end position="126"/>
    </location>
</feature>
<feature type="transmembrane region" description="Helical" evidence="7">
    <location>
        <begin position="138"/>
        <end position="160"/>
    </location>
</feature>
<keyword evidence="3" id="KW-1003">Cell membrane</keyword>
<dbReference type="InterPro" id="IPR035906">
    <property type="entry name" value="MetI-like_sf"/>
</dbReference>
<evidence type="ECO:0000256" key="4">
    <source>
        <dbReference type="ARBA" id="ARBA00022692"/>
    </source>
</evidence>
<dbReference type="PANTHER" id="PTHR43163">
    <property type="entry name" value="DIPEPTIDE TRANSPORT SYSTEM PERMEASE PROTEIN DPPB-RELATED"/>
    <property type="match status" value="1"/>
</dbReference>
<keyword evidence="4 7" id="KW-0812">Transmembrane</keyword>
<dbReference type="Gene3D" id="1.10.3720.10">
    <property type="entry name" value="MetI-like"/>
    <property type="match status" value="1"/>
</dbReference>
<protein>
    <submittedName>
        <fullName evidence="9">ABC transporter permease subunit</fullName>
    </submittedName>
</protein>
<evidence type="ECO:0000313" key="9">
    <source>
        <dbReference type="EMBL" id="MFC3847071.1"/>
    </source>
</evidence>
<feature type="transmembrane region" description="Helical" evidence="7">
    <location>
        <begin position="230"/>
        <end position="256"/>
    </location>
</feature>
<evidence type="ECO:0000256" key="3">
    <source>
        <dbReference type="ARBA" id="ARBA00022475"/>
    </source>
</evidence>
<keyword evidence="2 7" id="KW-0813">Transport</keyword>
<accession>A0ABV7ZGC9</accession>
<name>A0ABV7ZGC9_9HELI</name>
<dbReference type="InterPro" id="IPR045621">
    <property type="entry name" value="BPD_transp_1_N"/>
</dbReference>
<dbReference type="Proteomes" id="UP001595783">
    <property type="component" value="Unassembled WGS sequence"/>
</dbReference>
<evidence type="ECO:0000313" key="10">
    <source>
        <dbReference type="Proteomes" id="UP001595783"/>
    </source>
</evidence>
<organism evidence="9 10">
    <name type="scientific">Helicobacter baculiformis</name>
    <dbReference type="NCBI Taxonomy" id="427351"/>
    <lineage>
        <taxon>Bacteria</taxon>
        <taxon>Pseudomonadati</taxon>
        <taxon>Campylobacterota</taxon>
        <taxon>Epsilonproteobacteria</taxon>
        <taxon>Campylobacterales</taxon>
        <taxon>Helicobacteraceae</taxon>
        <taxon>Helicobacter</taxon>
    </lineage>
</organism>
<evidence type="ECO:0000256" key="6">
    <source>
        <dbReference type="ARBA" id="ARBA00023136"/>
    </source>
</evidence>
<evidence type="ECO:0000256" key="1">
    <source>
        <dbReference type="ARBA" id="ARBA00004651"/>
    </source>
</evidence>
<gene>
    <name evidence="9" type="ORF">ACFOPX_00775</name>
</gene>
<dbReference type="InterPro" id="IPR000515">
    <property type="entry name" value="MetI-like"/>
</dbReference>
<dbReference type="PANTHER" id="PTHR43163:SF6">
    <property type="entry name" value="DIPEPTIDE TRANSPORT SYSTEM PERMEASE PROTEIN DPPB-RELATED"/>
    <property type="match status" value="1"/>
</dbReference>
<dbReference type="CDD" id="cd06261">
    <property type="entry name" value="TM_PBP2"/>
    <property type="match status" value="1"/>
</dbReference>
<feature type="transmembrane region" description="Helical" evidence="7">
    <location>
        <begin position="276"/>
        <end position="302"/>
    </location>
</feature>
<dbReference type="EMBL" id="JBHRZO010000002">
    <property type="protein sequence ID" value="MFC3847071.1"/>
    <property type="molecule type" value="Genomic_DNA"/>
</dbReference>
<sequence>MRKYIFKRALLVLPMLFAVSFIIFFMLRLNGTDAAMSFLNASGIAPTDEALAVAKTQLGLDKPLLEQYYLWLKNVAKFNLGVSYITGRQITPDIIYYFSNSLKLIALALCFTLGLSLPLGVLSAVFKDKFIDYLIRFFSFLGVCTPNFWLGFLLISLFSVKLGWLPPFGSGGISHLLMPAFAISFMSIAISARLIRANMLENMHARHVGYAKMRGIKGARLVLSHILRNALLPVVTAIGMHFGELVGAAIVVENVFAYPGTGSFIVSAIINNDYPVILAFMLLMAVIFILSNLIIDLCYVWIDPRIRLGYK</sequence>
<comment type="similarity">
    <text evidence="7">Belongs to the binding-protein-dependent transport system permease family.</text>
</comment>
<reference evidence="10" key="1">
    <citation type="journal article" date="2019" name="Int. J. Syst. Evol. Microbiol.">
        <title>The Global Catalogue of Microorganisms (GCM) 10K type strain sequencing project: providing services to taxonomists for standard genome sequencing and annotation.</title>
        <authorList>
            <consortium name="The Broad Institute Genomics Platform"/>
            <consortium name="The Broad Institute Genome Sequencing Center for Infectious Disease"/>
            <person name="Wu L."/>
            <person name="Ma J."/>
        </authorList>
    </citation>
    <scope>NUCLEOTIDE SEQUENCE [LARGE SCALE GENOMIC DNA]</scope>
    <source>
        <strain evidence="10">CCUG 53816</strain>
    </source>
</reference>
<feature type="domain" description="ABC transmembrane type-1" evidence="8">
    <location>
        <begin position="98"/>
        <end position="295"/>
    </location>
</feature>
<dbReference type="RefSeq" id="WP_104752161.1">
    <property type="nucleotide sequence ID" value="NZ_FZMF01000015.1"/>
</dbReference>
<evidence type="ECO:0000259" key="8">
    <source>
        <dbReference type="PROSITE" id="PS50928"/>
    </source>
</evidence>
<comment type="caution">
    <text evidence="9">The sequence shown here is derived from an EMBL/GenBank/DDBJ whole genome shotgun (WGS) entry which is preliminary data.</text>
</comment>
<evidence type="ECO:0000256" key="2">
    <source>
        <dbReference type="ARBA" id="ARBA00022448"/>
    </source>
</evidence>
<dbReference type="SUPFAM" id="SSF161098">
    <property type="entry name" value="MetI-like"/>
    <property type="match status" value="1"/>
</dbReference>
<evidence type="ECO:0000256" key="7">
    <source>
        <dbReference type="RuleBase" id="RU363032"/>
    </source>
</evidence>
<proteinExistence type="inferred from homology"/>
<keyword evidence="5 7" id="KW-1133">Transmembrane helix</keyword>
<feature type="transmembrane region" description="Helical" evidence="7">
    <location>
        <begin position="172"/>
        <end position="195"/>
    </location>
</feature>
<dbReference type="Pfam" id="PF19300">
    <property type="entry name" value="BPD_transp_1_N"/>
    <property type="match status" value="1"/>
</dbReference>
<comment type="subcellular location">
    <subcellularLocation>
        <location evidence="1 7">Cell membrane</location>
        <topology evidence="1 7">Multi-pass membrane protein</topology>
    </subcellularLocation>
</comment>
<dbReference type="Pfam" id="PF00528">
    <property type="entry name" value="BPD_transp_1"/>
    <property type="match status" value="1"/>
</dbReference>